<dbReference type="InterPro" id="IPR038377">
    <property type="entry name" value="Na/Glc_symporter_sf"/>
</dbReference>
<evidence type="ECO:0000256" key="1">
    <source>
        <dbReference type="ARBA" id="ARBA00004141"/>
    </source>
</evidence>
<comment type="subcellular location">
    <subcellularLocation>
        <location evidence="1">Membrane</location>
        <topology evidence="1">Multi-pass membrane protein</topology>
    </subcellularLocation>
</comment>
<keyword evidence="6 8" id="KW-0472">Membrane</keyword>
<evidence type="ECO:0000256" key="6">
    <source>
        <dbReference type="ARBA" id="ARBA00023136"/>
    </source>
</evidence>
<dbReference type="Gene3D" id="1.20.1730.10">
    <property type="entry name" value="Sodium/glucose cotransporter"/>
    <property type="match status" value="1"/>
</dbReference>
<feature type="transmembrane region" description="Helical" evidence="8">
    <location>
        <begin position="367"/>
        <end position="388"/>
    </location>
</feature>
<dbReference type="CDD" id="cd10322">
    <property type="entry name" value="SLC5sbd"/>
    <property type="match status" value="1"/>
</dbReference>
<feature type="transmembrane region" description="Helical" evidence="8">
    <location>
        <begin position="424"/>
        <end position="445"/>
    </location>
</feature>
<feature type="transmembrane region" description="Helical" evidence="8">
    <location>
        <begin position="237"/>
        <end position="259"/>
    </location>
</feature>
<sequence length="503" mass="52846">MKIAIVLCILLATVVGAVAYGRRTRKSATLAEWAVGGRSLGTLIFWFMNAGEVYTTFAVLGISGYAWALGAPAYLAFCSVSMSYAVGYWLMPRIWKAGRLGKLVTQADFFAARFDAPWLGVITGLIGIASLIVYVQIQLVSLGLIVQLTLDNAISSSAATILAGLLMIAFVFVAGIRSAAFAAGVKDVLMIIVVVLLSATVASKVGAGSLLDIFGMVEAKHPGIGKFPGLDPSSPTTAIWLMTSAINIALGNWVFPHLFQMSYSARSATSIRRNAIWQPLYSLAYFFIILLGFAALLANTHPPGDNLNAALLQFVSERYPSWVIGLVAGTGFLLALAPGALLLVAAGSIFTRNVVRPFAPRLSESQSLALSRASLVCFAAVAVYLSLAQKGSLVKILLDAYSAIGMLAPGVFLGFLWRRTSATGVLAGMLAGFIALLAPFSAHYWGTHWPQWEPGLIAMAINAGVTILVSLVTPAPAPAAVGIGLLDSAAPPATSRTGYKVGA</sequence>
<evidence type="ECO:0000256" key="3">
    <source>
        <dbReference type="ARBA" id="ARBA00022448"/>
    </source>
</evidence>
<dbReference type="InterPro" id="IPR001734">
    <property type="entry name" value="Na/solute_symporter"/>
</dbReference>
<keyword evidence="3" id="KW-0813">Transport</keyword>
<evidence type="ECO:0000313" key="9">
    <source>
        <dbReference type="EMBL" id="OXC72857.1"/>
    </source>
</evidence>
<keyword evidence="4 8" id="KW-0812">Transmembrane</keyword>
<evidence type="ECO:0000256" key="5">
    <source>
        <dbReference type="ARBA" id="ARBA00022989"/>
    </source>
</evidence>
<dbReference type="AlphaFoldDB" id="A0A226WQ18"/>
<feature type="transmembrane region" description="Helical" evidence="8">
    <location>
        <begin position="400"/>
        <end position="417"/>
    </location>
</feature>
<comment type="similarity">
    <text evidence="2 7">Belongs to the sodium:solute symporter (SSF) (TC 2.A.21) family.</text>
</comment>
<accession>A0A226WQ18</accession>
<dbReference type="PANTHER" id="PTHR48086">
    <property type="entry name" value="SODIUM/PROLINE SYMPORTER-RELATED"/>
    <property type="match status" value="1"/>
</dbReference>
<feature type="transmembrane region" description="Helical" evidence="8">
    <location>
        <begin position="457"/>
        <end position="486"/>
    </location>
</feature>
<dbReference type="InterPro" id="IPR050277">
    <property type="entry name" value="Sodium:Solute_Symporter"/>
</dbReference>
<organism evidence="9 10">
    <name type="scientific">Caballeronia sordidicola</name>
    <name type="common">Burkholderia sordidicola</name>
    <dbReference type="NCBI Taxonomy" id="196367"/>
    <lineage>
        <taxon>Bacteria</taxon>
        <taxon>Pseudomonadati</taxon>
        <taxon>Pseudomonadota</taxon>
        <taxon>Betaproteobacteria</taxon>
        <taxon>Burkholderiales</taxon>
        <taxon>Burkholderiaceae</taxon>
        <taxon>Caballeronia</taxon>
    </lineage>
</organism>
<feature type="transmembrane region" description="Helical" evidence="8">
    <location>
        <begin position="188"/>
        <end position="217"/>
    </location>
</feature>
<evidence type="ECO:0000256" key="7">
    <source>
        <dbReference type="RuleBase" id="RU362091"/>
    </source>
</evidence>
<evidence type="ECO:0000256" key="2">
    <source>
        <dbReference type="ARBA" id="ARBA00006434"/>
    </source>
</evidence>
<feature type="transmembrane region" description="Helical" evidence="8">
    <location>
        <begin position="157"/>
        <end position="176"/>
    </location>
</feature>
<name>A0A226WQ18_CABSO</name>
<feature type="transmembrane region" description="Helical" evidence="8">
    <location>
        <begin position="73"/>
        <end position="95"/>
    </location>
</feature>
<reference evidence="10" key="1">
    <citation type="submission" date="2017-01" db="EMBL/GenBank/DDBJ databases">
        <title>Genome Analysis of Deinococcus marmoris KOPRI26562.</title>
        <authorList>
            <person name="Kim J.H."/>
            <person name="Oh H.-M."/>
        </authorList>
    </citation>
    <scope>NUCLEOTIDE SEQUENCE [LARGE SCALE GENOMIC DNA]</scope>
    <source>
        <strain evidence="10">PAMC 26633</strain>
    </source>
</reference>
<evidence type="ECO:0000256" key="4">
    <source>
        <dbReference type="ARBA" id="ARBA00022692"/>
    </source>
</evidence>
<dbReference type="GO" id="GO:0022857">
    <property type="term" value="F:transmembrane transporter activity"/>
    <property type="evidence" value="ECO:0007669"/>
    <property type="project" value="InterPro"/>
</dbReference>
<gene>
    <name evidence="9" type="ORF">BSU04_40115</name>
</gene>
<proteinExistence type="inferred from homology"/>
<dbReference type="GO" id="GO:0005886">
    <property type="term" value="C:plasma membrane"/>
    <property type="evidence" value="ECO:0007669"/>
    <property type="project" value="TreeGrafter"/>
</dbReference>
<dbReference type="PANTHER" id="PTHR48086:SF8">
    <property type="entry name" value="MONOCARBOXYLIC ACID PERMEASE"/>
    <property type="match status" value="1"/>
</dbReference>
<keyword evidence="5 8" id="KW-1133">Transmembrane helix</keyword>
<dbReference type="OrthoDB" id="8951256at2"/>
<feature type="transmembrane region" description="Helical" evidence="8">
    <location>
        <begin position="280"/>
        <end position="299"/>
    </location>
</feature>
<dbReference type="Proteomes" id="UP000214720">
    <property type="component" value="Unassembled WGS sequence"/>
</dbReference>
<feature type="transmembrane region" description="Helical" evidence="8">
    <location>
        <begin position="319"/>
        <end position="346"/>
    </location>
</feature>
<dbReference type="RefSeq" id="WP_089165412.1">
    <property type="nucleotide sequence ID" value="NZ_MTHB01000262.1"/>
</dbReference>
<dbReference type="Pfam" id="PF00474">
    <property type="entry name" value="SSF"/>
    <property type="match status" value="1"/>
</dbReference>
<protein>
    <submittedName>
        <fullName evidence="9">Na+/solute symporter</fullName>
    </submittedName>
</protein>
<dbReference type="PROSITE" id="PS50283">
    <property type="entry name" value="NA_SOLUT_SYMP_3"/>
    <property type="match status" value="1"/>
</dbReference>
<evidence type="ECO:0000313" key="10">
    <source>
        <dbReference type="Proteomes" id="UP000214720"/>
    </source>
</evidence>
<comment type="caution">
    <text evidence="9">The sequence shown here is derived from an EMBL/GenBank/DDBJ whole genome shotgun (WGS) entry which is preliminary data.</text>
</comment>
<evidence type="ECO:0000256" key="8">
    <source>
        <dbReference type="SAM" id="Phobius"/>
    </source>
</evidence>
<feature type="transmembrane region" description="Helical" evidence="8">
    <location>
        <begin position="116"/>
        <end position="137"/>
    </location>
</feature>
<dbReference type="EMBL" id="MTHB01000262">
    <property type="protein sequence ID" value="OXC72857.1"/>
    <property type="molecule type" value="Genomic_DNA"/>
</dbReference>